<evidence type="ECO:0000313" key="8">
    <source>
        <dbReference type="EMBL" id="RFP59765.1"/>
    </source>
</evidence>
<sequence length="1423" mass="154143">MTSMEQRSGPALRQARRALDDALSRDRGRLLGLWSRWNARPADTAAQAAFAQALQASVAQRQARAAALPQAPVDPALPIAAAAERIVELVRTHPVVVVAGETGSGKTTQLPKLCLAAGRGAAGMIGCTQPRRIAARAVARRVAEELQVPLGGAVGFQVRFNDNVSEQTAVKFMTDGILLAEIQSDRWLSQYDTLIVDEAHERSLNIDFLLGYLKRLLPRRPDLKLIVTSATIDTARFAAHFGGAPVVEVEGRGYPVEMRYRPLQAAGAETSSGHGARDAGARREHDADSVSVLDGILAACDEIARERPTGDTLVFLPGEREIREAHQALEKRKYRHTEVLPLYARLSARDQDRVFHPGPQRRIVLATNVAETSLTVPRIHYVVDPGMARVKRYSPRQKLDRLHIEAVSQASANQRAGRCGRVAPGVCIRLYSEADFASWPEFTDPEIRRAALAGVILRMLSLGLGNIEGRVSASARRAGPRRPTDDANVIEDFPFLEPPDPRAIADGWQQLNELGAIDADRKLTAIGRTMAKLPVDVKLARMLVAAQAHGVLREMLVIASFLGIQDPRERPPDARAAADAAHAQFADARSEFVGILKLWDAYRAAYEDLTQSQLRKWADRHFLGFLRLREWRELHRQLKLQCEALGWRLDAFDDVAVGSSPTSAQRGSADAARGGDGGRANRQGRRNPASAGMAAADGPAAADTKAAARRYAALHRALIAGLPTQLGHRAPAEPGRKAGASYDGPRGRKFQLFPGSALAKSSASKAAPPWLLSATLLDTEKVWALTNAAIEPEWAIAELPHLLARRHFDPRWSRAQGQVLGSEQISLFGLVLAPKKPIHYGALFPEEARQLFIRDALLTGEIDTRSAFLARNLSTLERAREEEAKLRRAGLVVDEDWQARWYLDRLPPDVHNVQALDAWYAKLPPEKKKSLEWSREDLLVGDESDAARFPKYLALGDARLALHYRFEPGAPDDGMTVTVPLHLLGALDPARLSWLAPGFVADKAAALIRSLPKALRRNFVPVPEFARAFAEAWPQPSADSLEGELARFLHKTTGVALAATEFDPGSIEPHLHANLRLLDAPEAGRPGAGGRDRLAGHVLASHVLAESHDLAGLRARYGARAAAAFARHAAQGLARTGLTAFPEAPIPDSVAGAGGVPAYPALHDDGASVSLAVHAERAVAQDAHPRGVRRLLALALADKIKQARKQLPVAAKTALLYAAIESAAPRAGGGQTGDRLRTDLVEGAFAALTAQGLGGIRDAAAFAQRRDAVARALFAEAMARLQQAETILALVAEVRAKLDSTLLGWARGNLDDMQAQLAALVAPGFLREVPASALAEYPRWLKALAVRAERALRDPARDQARMLELKPFVDALAAAADRGADPQWQALRWDLEELRVSLFAQELGARGGVSAKKLAARLAQLRA</sequence>
<dbReference type="Gene3D" id="3.40.50.300">
    <property type="entry name" value="P-loop containing nucleotide triphosphate hydrolases"/>
    <property type="match status" value="2"/>
</dbReference>
<dbReference type="OrthoDB" id="9805617at2"/>
<keyword evidence="9" id="KW-1185">Reference proteome</keyword>
<name>A0A372DJL8_9GAMM</name>
<feature type="domain" description="Helicase C-terminal" evidence="7">
    <location>
        <begin position="292"/>
        <end position="463"/>
    </location>
</feature>
<dbReference type="Proteomes" id="UP000262917">
    <property type="component" value="Unassembled WGS sequence"/>
</dbReference>
<evidence type="ECO:0000256" key="1">
    <source>
        <dbReference type="ARBA" id="ARBA00022741"/>
    </source>
</evidence>
<comment type="caution">
    <text evidence="8">The sequence shown here is derived from an EMBL/GenBank/DDBJ whole genome shotgun (WGS) entry which is preliminary data.</text>
</comment>
<dbReference type="SMART" id="SM00487">
    <property type="entry name" value="DEXDc"/>
    <property type="match status" value="1"/>
</dbReference>
<dbReference type="PANTHER" id="PTHR18934">
    <property type="entry name" value="ATP-DEPENDENT RNA HELICASE"/>
    <property type="match status" value="1"/>
</dbReference>
<evidence type="ECO:0000313" key="9">
    <source>
        <dbReference type="Proteomes" id="UP000262917"/>
    </source>
</evidence>
<feature type="compositionally biased region" description="Low complexity" evidence="5">
    <location>
        <begin position="663"/>
        <end position="672"/>
    </location>
</feature>
<dbReference type="Pfam" id="PF11898">
    <property type="entry name" value="DUF3418"/>
    <property type="match status" value="1"/>
</dbReference>
<evidence type="ECO:0000256" key="5">
    <source>
        <dbReference type="SAM" id="MobiDB-lite"/>
    </source>
</evidence>
<keyword evidence="4" id="KW-0067">ATP-binding</keyword>
<dbReference type="GO" id="GO:0005524">
    <property type="term" value="F:ATP binding"/>
    <property type="evidence" value="ECO:0007669"/>
    <property type="project" value="UniProtKB-KW"/>
</dbReference>
<keyword evidence="3" id="KW-0347">Helicase</keyword>
<dbReference type="GO" id="GO:0004386">
    <property type="term" value="F:helicase activity"/>
    <property type="evidence" value="ECO:0007669"/>
    <property type="project" value="UniProtKB-KW"/>
</dbReference>
<dbReference type="PANTHER" id="PTHR18934:SF99">
    <property type="entry name" value="ATP-DEPENDENT RNA HELICASE DHX37-RELATED"/>
    <property type="match status" value="1"/>
</dbReference>
<accession>A0A372DJL8</accession>
<dbReference type="InterPro" id="IPR024590">
    <property type="entry name" value="HrpA_C"/>
</dbReference>
<feature type="region of interest" description="Disordered" evidence="5">
    <location>
        <begin position="725"/>
        <end position="744"/>
    </location>
</feature>
<dbReference type="SMART" id="SM00847">
    <property type="entry name" value="HA2"/>
    <property type="match status" value="1"/>
</dbReference>
<feature type="region of interest" description="Disordered" evidence="5">
    <location>
        <begin position="658"/>
        <end position="698"/>
    </location>
</feature>
<dbReference type="InterPro" id="IPR003593">
    <property type="entry name" value="AAA+_ATPase"/>
</dbReference>
<dbReference type="PROSITE" id="PS51194">
    <property type="entry name" value="HELICASE_CTER"/>
    <property type="match status" value="1"/>
</dbReference>
<evidence type="ECO:0000256" key="2">
    <source>
        <dbReference type="ARBA" id="ARBA00022801"/>
    </source>
</evidence>
<dbReference type="Pfam" id="PF21010">
    <property type="entry name" value="HA2_C"/>
    <property type="match status" value="1"/>
</dbReference>
<feature type="compositionally biased region" description="Basic and acidic residues" evidence="5">
    <location>
        <begin position="275"/>
        <end position="286"/>
    </location>
</feature>
<dbReference type="InterPro" id="IPR027417">
    <property type="entry name" value="P-loop_NTPase"/>
</dbReference>
<keyword evidence="2" id="KW-0378">Hydrolase</keyword>
<dbReference type="Pfam" id="PF04408">
    <property type="entry name" value="WHD_HA2"/>
    <property type="match status" value="1"/>
</dbReference>
<dbReference type="InterPro" id="IPR011709">
    <property type="entry name" value="DEAD-box_helicase_OB_fold"/>
</dbReference>
<dbReference type="CDD" id="cd18791">
    <property type="entry name" value="SF2_C_RHA"/>
    <property type="match status" value="1"/>
</dbReference>
<gene>
    <name evidence="8" type="ORF">D0Y53_09635</name>
</gene>
<dbReference type="FunFam" id="1.20.120.1080:FF:000005">
    <property type="entry name" value="ATP-dependent helicase HrpA"/>
    <property type="match status" value="1"/>
</dbReference>
<dbReference type="SMART" id="SM00490">
    <property type="entry name" value="HELICc"/>
    <property type="match status" value="1"/>
</dbReference>
<reference evidence="8 9" key="1">
    <citation type="submission" date="2018-08" db="EMBL/GenBank/DDBJ databases">
        <title>Lysobacter weifangensis sp. nov., a new member of the family 'Xanthomonadaceae', isolated from soil in a farmland.</title>
        <authorList>
            <person name="Zhao H."/>
        </authorList>
    </citation>
    <scope>NUCLEOTIDE SEQUENCE [LARGE SCALE GENOMIC DNA]</scope>
    <source>
        <strain evidence="8 9">WF-2</strain>
    </source>
</reference>
<dbReference type="InterPro" id="IPR001650">
    <property type="entry name" value="Helicase_C-like"/>
</dbReference>
<dbReference type="EMBL" id="QVPD01000010">
    <property type="protein sequence ID" value="RFP59765.1"/>
    <property type="molecule type" value="Genomic_DNA"/>
</dbReference>
<dbReference type="SUPFAM" id="SSF52540">
    <property type="entry name" value="P-loop containing nucleoside triphosphate hydrolases"/>
    <property type="match status" value="1"/>
</dbReference>
<evidence type="ECO:0000259" key="7">
    <source>
        <dbReference type="PROSITE" id="PS51194"/>
    </source>
</evidence>
<dbReference type="InterPro" id="IPR014001">
    <property type="entry name" value="Helicase_ATP-bd"/>
</dbReference>
<dbReference type="GO" id="GO:0003723">
    <property type="term" value="F:RNA binding"/>
    <property type="evidence" value="ECO:0007669"/>
    <property type="project" value="TreeGrafter"/>
</dbReference>
<dbReference type="SMART" id="SM00382">
    <property type="entry name" value="AAA"/>
    <property type="match status" value="1"/>
</dbReference>
<dbReference type="RefSeq" id="WP_117203014.1">
    <property type="nucleotide sequence ID" value="NZ_JBHTBK010000059.1"/>
</dbReference>
<evidence type="ECO:0000259" key="6">
    <source>
        <dbReference type="PROSITE" id="PS51192"/>
    </source>
</evidence>
<dbReference type="Gene3D" id="1.20.120.1080">
    <property type="match status" value="1"/>
</dbReference>
<evidence type="ECO:0000256" key="3">
    <source>
        <dbReference type="ARBA" id="ARBA00022806"/>
    </source>
</evidence>
<proteinExistence type="predicted"/>
<feature type="compositionally biased region" description="Low complexity" evidence="5">
    <location>
        <begin position="686"/>
        <end position="698"/>
    </location>
</feature>
<dbReference type="Pfam" id="PF07717">
    <property type="entry name" value="OB_NTP_bind"/>
    <property type="match status" value="1"/>
</dbReference>
<dbReference type="InterPro" id="IPR011545">
    <property type="entry name" value="DEAD/DEAH_box_helicase_dom"/>
</dbReference>
<dbReference type="FunFam" id="3.40.50.300:FF:001922">
    <property type="entry name" value="DEAH (Asp-Glu-Ala-His) box polypeptide 29"/>
    <property type="match status" value="1"/>
</dbReference>
<protein>
    <submittedName>
        <fullName evidence="8">DUF3418 domain-containing protein</fullName>
    </submittedName>
</protein>
<dbReference type="Pfam" id="PF00271">
    <property type="entry name" value="Helicase_C"/>
    <property type="match status" value="1"/>
</dbReference>
<evidence type="ECO:0000256" key="4">
    <source>
        <dbReference type="ARBA" id="ARBA00022840"/>
    </source>
</evidence>
<dbReference type="GO" id="GO:0016787">
    <property type="term" value="F:hydrolase activity"/>
    <property type="evidence" value="ECO:0007669"/>
    <property type="project" value="UniProtKB-KW"/>
</dbReference>
<dbReference type="InterPro" id="IPR007502">
    <property type="entry name" value="Helicase-assoc_dom"/>
</dbReference>
<feature type="region of interest" description="Disordered" evidence="5">
    <location>
        <begin position="266"/>
        <end position="286"/>
    </location>
</feature>
<keyword evidence="1" id="KW-0547">Nucleotide-binding</keyword>
<dbReference type="PROSITE" id="PS51192">
    <property type="entry name" value="HELICASE_ATP_BIND_1"/>
    <property type="match status" value="1"/>
</dbReference>
<organism evidence="8 9">
    <name type="scientific">Cognatiluteimonas weifangensis</name>
    <dbReference type="NCBI Taxonomy" id="2303539"/>
    <lineage>
        <taxon>Bacteria</taxon>
        <taxon>Pseudomonadati</taxon>
        <taxon>Pseudomonadota</taxon>
        <taxon>Gammaproteobacteria</taxon>
        <taxon>Lysobacterales</taxon>
        <taxon>Lysobacteraceae</taxon>
        <taxon>Cognatiluteimonas</taxon>
    </lineage>
</organism>
<dbReference type="InterPro" id="IPR048333">
    <property type="entry name" value="HA2_WH"/>
</dbReference>
<feature type="domain" description="Helicase ATP-binding" evidence="6">
    <location>
        <begin position="87"/>
        <end position="250"/>
    </location>
</feature>
<dbReference type="Pfam" id="PF00270">
    <property type="entry name" value="DEAD"/>
    <property type="match status" value="1"/>
</dbReference>